<feature type="domain" description="Dihydroorotate dehydrogenase catalytic" evidence="13">
    <location>
        <begin position="4"/>
        <end position="292"/>
    </location>
</feature>
<evidence type="ECO:0000313" key="16">
    <source>
        <dbReference type="Proteomes" id="UP000255108"/>
    </source>
</evidence>
<dbReference type="EC" id="1.3.98.1" evidence="7"/>
<dbReference type="GO" id="GO:0006207">
    <property type="term" value="P:'de novo' pyrimidine nucleobase biosynthetic process"/>
    <property type="evidence" value="ECO:0007669"/>
    <property type="project" value="InterPro"/>
</dbReference>
<keyword evidence="8" id="KW-0963">Cytoplasm</keyword>
<comment type="catalytic activity">
    <reaction evidence="1">
        <text>(S)-dihydroorotate + fumarate = orotate + succinate</text>
        <dbReference type="Rhea" id="RHEA:30059"/>
        <dbReference type="ChEBI" id="CHEBI:29806"/>
        <dbReference type="ChEBI" id="CHEBI:30031"/>
        <dbReference type="ChEBI" id="CHEBI:30839"/>
        <dbReference type="ChEBI" id="CHEBI:30864"/>
        <dbReference type="EC" id="1.3.98.1"/>
    </reaction>
</comment>
<dbReference type="Gene3D" id="3.20.20.70">
    <property type="entry name" value="Aldolase class I"/>
    <property type="match status" value="1"/>
</dbReference>
<evidence type="ECO:0000256" key="7">
    <source>
        <dbReference type="ARBA" id="ARBA00011911"/>
    </source>
</evidence>
<keyword evidence="12 14" id="KW-0560">Oxidoreductase</keyword>
<keyword evidence="11" id="KW-0665">Pyrimidine biosynthesis</keyword>
<dbReference type="OrthoDB" id="9794954at2"/>
<dbReference type="Proteomes" id="UP000255108">
    <property type="component" value="Unassembled WGS sequence"/>
</dbReference>
<dbReference type="RefSeq" id="WP_115228265.1">
    <property type="nucleotide sequence ID" value="NZ_CAWOLO010000002.1"/>
</dbReference>
<dbReference type="InterPro" id="IPR050074">
    <property type="entry name" value="DHO_dehydrogenase"/>
</dbReference>
<evidence type="ECO:0000256" key="9">
    <source>
        <dbReference type="ARBA" id="ARBA00022630"/>
    </source>
</evidence>
<gene>
    <name evidence="14" type="primary">pyrDA</name>
    <name evidence="15" type="ORF">EV682_102535</name>
    <name evidence="14" type="ORF">NCTC11159_02060</name>
</gene>
<dbReference type="PANTHER" id="PTHR48109:SF1">
    <property type="entry name" value="DIHYDROOROTATE DEHYDROGENASE (FUMARATE)"/>
    <property type="match status" value="1"/>
</dbReference>
<comment type="pathway">
    <text evidence="4">Pyrimidine metabolism; UMP biosynthesis via de novo pathway.</text>
</comment>
<evidence type="ECO:0000256" key="11">
    <source>
        <dbReference type="ARBA" id="ARBA00022975"/>
    </source>
</evidence>
<evidence type="ECO:0000256" key="3">
    <source>
        <dbReference type="ARBA" id="ARBA00004496"/>
    </source>
</evidence>
<reference evidence="15 17" key="2">
    <citation type="submission" date="2019-03" db="EMBL/GenBank/DDBJ databases">
        <title>Genomic Encyclopedia of Type Strains, Phase IV (KMG-IV): sequencing the most valuable type-strain genomes for metagenomic binning, comparative biology and taxonomic classification.</title>
        <authorList>
            <person name="Goeker M."/>
        </authorList>
    </citation>
    <scope>NUCLEOTIDE SEQUENCE [LARGE SCALE GENOMIC DNA]</scope>
    <source>
        <strain evidence="15 17">DSM 3764</strain>
    </source>
</reference>
<dbReference type="PIRSF" id="PIRSF000164">
    <property type="entry name" value="DHO_oxidase"/>
    <property type="match status" value="1"/>
</dbReference>
<comment type="cofactor">
    <cofactor evidence="2">
        <name>FMN</name>
        <dbReference type="ChEBI" id="CHEBI:58210"/>
    </cofactor>
</comment>
<dbReference type="EMBL" id="SMBT01000002">
    <property type="protein sequence ID" value="TCU89619.1"/>
    <property type="molecule type" value="Genomic_DNA"/>
</dbReference>
<dbReference type="GO" id="GO:0044205">
    <property type="term" value="P:'de novo' UMP biosynthetic process"/>
    <property type="evidence" value="ECO:0007669"/>
    <property type="project" value="UniProtKB-UniPathway"/>
</dbReference>
<reference evidence="14 16" key="1">
    <citation type="submission" date="2018-06" db="EMBL/GenBank/DDBJ databases">
        <authorList>
            <consortium name="Pathogen Informatics"/>
            <person name="Doyle S."/>
        </authorList>
    </citation>
    <scope>NUCLEOTIDE SEQUENCE [LARGE SCALE GENOMIC DNA]</scope>
    <source>
        <strain evidence="14 16">NCTC11159</strain>
    </source>
</reference>
<dbReference type="InterPro" id="IPR012135">
    <property type="entry name" value="Dihydroorotate_DH_1_2"/>
</dbReference>
<dbReference type="CDD" id="cd04741">
    <property type="entry name" value="DHOD_1A_like"/>
    <property type="match status" value="1"/>
</dbReference>
<dbReference type="InterPro" id="IPR005720">
    <property type="entry name" value="Dihydroorotate_DH_cat"/>
</dbReference>
<dbReference type="EMBL" id="UGHR01000001">
    <property type="protein sequence ID" value="STQ90989.1"/>
    <property type="molecule type" value="Genomic_DNA"/>
</dbReference>
<evidence type="ECO:0000256" key="4">
    <source>
        <dbReference type="ARBA" id="ARBA00004725"/>
    </source>
</evidence>
<dbReference type="Proteomes" id="UP000295794">
    <property type="component" value="Unassembled WGS sequence"/>
</dbReference>
<dbReference type="InterPro" id="IPR023359">
    <property type="entry name" value="Dihydro_DH_chainA_dom2"/>
</dbReference>
<evidence type="ECO:0000256" key="1">
    <source>
        <dbReference type="ARBA" id="ARBA00001694"/>
    </source>
</evidence>
<keyword evidence="9" id="KW-0285">Flavoprotein</keyword>
<dbReference type="InterPro" id="IPR013785">
    <property type="entry name" value="Aldolase_TIM"/>
</dbReference>
<evidence type="ECO:0000313" key="15">
    <source>
        <dbReference type="EMBL" id="TCU89619.1"/>
    </source>
</evidence>
<organism evidence="14 16">
    <name type="scientific">Iodobacter fluviatilis</name>
    <dbReference type="NCBI Taxonomy" id="537"/>
    <lineage>
        <taxon>Bacteria</taxon>
        <taxon>Pseudomonadati</taxon>
        <taxon>Pseudomonadota</taxon>
        <taxon>Betaproteobacteria</taxon>
        <taxon>Neisseriales</taxon>
        <taxon>Chitinibacteraceae</taxon>
        <taxon>Iodobacter</taxon>
    </lineage>
</organism>
<evidence type="ECO:0000256" key="5">
    <source>
        <dbReference type="ARBA" id="ARBA00008008"/>
    </source>
</evidence>
<dbReference type="PROSITE" id="PS00912">
    <property type="entry name" value="DHODEHASE_2"/>
    <property type="match status" value="1"/>
</dbReference>
<evidence type="ECO:0000256" key="12">
    <source>
        <dbReference type="ARBA" id="ARBA00023002"/>
    </source>
</evidence>
<evidence type="ECO:0000256" key="10">
    <source>
        <dbReference type="ARBA" id="ARBA00022643"/>
    </source>
</evidence>
<dbReference type="GO" id="GO:1990663">
    <property type="term" value="F:dihydroorotate dehydrogenase (fumarate) activity"/>
    <property type="evidence" value="ECO:0007669"/>
    <property type="project" value="UniProtKB-EC"/>
</dbReference>
<dbReference type="Pfam" id="PF01180">
    <property type="entry name" value="DHO_dh"/>
    <property type="match status" value="1"/>
</dbReference>
<evidence type="ECO:0000256" key="8">
    <source>
        <dbReference type="ARBA" id="ARBA00022490"/>
    </source>
</evidence>
<evidence type="ECO:0000313" key="14">
    <source>
        <dbReference type="EMBL" id="STQ90989.1"/>
    </source>
</evidence>
<dbReference type="PANTHER" id="PTHR48109">
    <property type="entry name" value="DIHYDROOROTATE DEHYDROGENASE (QUINONE), MITOCHONDRIAL-RELATED"/>
    <property type="match status" value="1"/>
</dbReference>
<dbReference type="SUPFAM" id="SSF51395">
    <property type="entry name" value="FMN-linked oxidoreductases"/>
    <property type="match status" value="1"/>
</dbReference>
<name>A0A377Q8U3_9NEIS</name>
<evidence type="ECO:0000256" key="6">
    <source>
        <dbReference type="ARBA" id="ARBA00011738"/>
    </source>
</evidence>
<protein>
    <recommendedName>
        <fullName evidence="7">dihydroorotate oxidase (fumarate)</fullName>
        <ecNumber evidence="7">1.3.98.1</ecNumber>
    </recommendedName>
</protein>
<evidence type="ECO:0000313" key="17">
    <source>
        <dbReference type="Proteomes" id="UP000295794"/>
    </source>
</evidence>
<comment type="subcellular location">
    <subcellularLocation>
        <location evidence="3">Cytoplasm</location>
    </subcellularLocation>
</comment>
<dbReference type="UniPathway" id="UPA00070"/>
<dbReference type="InterPro" id="IPR001295">
    <property type="entry name" value="Dihydroorotate_DH_CS"/>
</dbReference>
<evidence type="ECO:0000259" key="13">
    <source>
        <dbReference type="Pfam" id="PF01180"/>
    </source>
</evidence>
<dbReference type="InterPro" id="IPR033886">
    <property type="entry name" value="DHOD_1A"/>
</dbReference>
<sequence length="310" mass="34126">MLDLSTFFLGRPLTAPLMNASGVWCNVNSQLHALAESEAGAMVTKSCTLLRRDGNPEPRYHTLTMGSINSMGLPNEGHQYYLDYAERHDYENKPLFFSVAGLTLDDNLTIVAQIQDAYTPALLELNLSCPNVPGKAQIAYDFDALDVVLAEISSAYSRPFGVKLPPYFDIAHFDEVADILNRYEKVNFITCINSIGNGLMIDMESETVLIKPKQGFGGIGGEYVLPTALANVNAFYQRCPKKSIIGCGGVNTGEHVFMHLLAGASIVQIGTALYEQGPEIFERLKAELALIMQEKGYKTIREFQGKLKTL</sequence>
<dbReference type="GO" id="GO:0005737">
    <property type="term" value="C:cytoplasm"/>
    <property type="evidence" value="ECO:0007669"/>
    <property type="project" value="UniProtKB-SubCell"/>
</dbReference>
<dbReference type="Gene3D" id="2.30.26.10">
    <property type="entry name" value="Dihydroorotate Dehydrogenase A, chain A, domain 2"/>
    <property type="match status" value="1"/>
</dbReference>
<keyword evidence="17" id="KW-1185">Reference proteome</keyword>
<dbReference type="AlphaFoldDB" id="A0A377Q8U3"/>
<accession>A0A377Q8U3</accession>
<evidence type="ECO:0000256" key="2">
    <source>
        <dbReference type="ARBA" id="ARBA00001917"/>
    </source>
</evidence>
<proteinExistence type="inferred from homology"/>
<dbReference type="NCBIfam" id="NF002702">
    <property type="entry name" value="PRK02506.1"/>
    <property type="match status" value="1"/>
</dbReference>
<dbReference type="FunFam" id="3.20.20.70:FF:000027">
    <property type="entry name" value="Dihydropyrimidine dehydrogenase [NADP(+)]"/>
    <property type="match status" value="1"/>
</dbReference>
<keyword evidence="10" id="KW-0288">FMN</keyword>
<comment type="subunit">
    <text evidence="6">Homodimer.</text>
</comment>
<comment type="similarity">
    <text evidence="5">Belongs to the dihydroorotate dehydrogenase family. Type 1 subfamily.</text>
</comment>